<evidence type="ECO:0000256" key="1">
    <source>
        <dbReference type="SAM" id="MobiDB-lite"/>
    </source>
</evidence>
<evidence type="ECO:0000313" key="2">
    <source>
        <dbReference type="EMBL" id="KAJ8315937.1"/>
    </source>
</evidence>
<feature type="compositionally biased region" description="Low complexity" evidence="1">
    <location>
        <begin position="102"/>
        <end position="111"/>
    </location>
</feature>
<evidence type="ECO:0000313" key="3">
    <source>
        <dbReference type="Proteomes" id="UP001217089"/>
    </source>
</evidence>
<accession>A0ABQ9FF18</accession>
<feature type="region of interest" description="Disordered" evidence="1">
    <location>
        <begin position="1"/>
        <end position="138"/>
    </location>
</feature>
<gene>
    <name evidence="2" type="ORF">KUTeg_005951</name>
</gene>
<comment type="caution">
    <text evidence="2">The sequence shown here is derived from an EMBL/GenBank/DDBJ whole genome shotgun (WGS) entry which is preliminary data.</text>
</comment>
<feature type="compositionally biased region" description="Polar residues" evidence="1">
    <location>
        <begin position="112"/>
        <end position="138"/>
    </location>
</feature>
<proteinExistence type="predicted"/>
<name>A0ABQ9FF18_TEGGR</name>
<protein>
    <submittedName>
        <fullName evidence="2">Uncharacterized protein</fullName>
    </submittedName>
</protein>
<dbReference type="EMBL" id="JARBDR010000328">
    <property type="protein sequence ID" value="KAJ8315937.1"/>
    <property type="molecule type" value="Genomic_DNA"/>
</dbReference>
<feature type="compositionally biased region" description="Basic and acidic residues" evidence="1">
    <location>
        <begin position="49"/>
        <end position="61"/>
    </location>
</feature>
<feature type="compositionally biased region" description="Basic residues" evidence="1">
    <location>
        <begin position="16"/>
        <end position="27"/>
    </location>
</feature>
<feature type="compositionally biased region" description="Basic residues" evidence="1">
    <location>
        <begin position="84"/>
        <end position="94"/>
    </location>
</feature>
<reference evidence="2 3" key="1">
    <citation type="submission" date="2022-12" db="EMBL/GenBank/DDBJ databases">
        <title>Chromosome-level genome of Tegillarca granosa.</title>
        <authorList>
            <person name="Kim J."/>
        </authorList>
    </citation>
    <scope>NUCLEOTIDE SEQUENCE [LARGE SCALE GENOMIC DNA]</scope>
    <source>
        <strain evidence="2">Teg-2019</strain>
        <tissue evidence="2">Adductor muscle</tissue>
    </source>
</reference>
<sequence>MERNKKKKGMSFAQQIKKRFSRSKKRSQSADRGTGSLREGSNYLQPPDQRLHPRSKDDIELVRSTTPETPNLKKSRSLGGSLKKLFRRSRKRSRSRGETSRESSFSRSSTRNVSQGPSREGSLSRTPVSPHSQETTIS</sequence>
<keyword evidence="3" id="KW-1185">Reference proteome</keyword>
<dbReference type="Proteomes" id="UP001217089">
    <property type="component" value="Unassembled WGS sequence"/>
</dbReference>
<organism evidence="2 3">
    <name type="scientific">Tegillarca granosa</name>
    <name type="common">Malaysian cockle</name>
    <name type="synonym">Anadara granosa</name>
    <dbReference type="NCBI Taxonomy" id="220873"/>
    <lineage>
        <taxon>Eukaryota</taxon>
        <taxon>Metazoa</taxon>
        <taxon>Spiralia</taxon>
        <taxon>Lophotrochozoa</taxon>
        <taxon>Mollusca</taxon>
        <taxon>Bivalvia</taxon>
        <taxon>Autobranchia</taxon>
        <taxon>Pteriomorphia</taxon>
        <taxon>Arcoida</taxon>
        <taxon>Arcoidea</taxon>
        <taxon>Arcidae</taxon>
        <taxon>Tegillarca</taxon>
    </lineage>
</organism>